<keyword evidence="1" id="KW-0645">Protease</keyword>
<dbReference type="OrthoDB" id="1494599at2"/>
<dbReference type="Gene3D" id="3.40.140.10">
    <property type="entry name" value="Cytidine Deaminase, domain 2"/>
    <property type="match status" value="1"/>
</dbReference>
<accession>A0A0F7KE44</accession>
<dbReference type="SMART" id="SM00232">
    <property type="entry name" value="JAB_MPN"/>
    <property type="match status" value="1"/>
</dbReference>
<keyword evidence="9" id="KW-1185">Reference proteome</keyword>
<dbReference type="CDD" id="cd08070">
    <property type="entry name" value="MPN_like"/>
    <property type="match status" value="1"/>
</dbReference>
<organism evidence="7 9">
    <name type="scientific">Nitrosomonas communis</name>
    <dbReference type="NCBI Taxonomy" id="44574"/>
    <lineage>
        <taxon>Bacteria</taxon>
        <taxon>Pseudomonadati</taxon>
        <taxon>Pseudomonadota</taxon>
        <taxon>Betaproteobacteria</taxon>
        <taxon>Nitrosomonadales</taxon>
        <taxon>Nitrosomonadaceae</taxon>
        <taxon>Nitrosomonas</taxon>
    </lineage>
</organism>
<keyword evidence="3" id="KW-0378">Hydrolase</keyword>
<keyword evidence="4" id="KW-0862">Zinc</keyword>
<dbReference type="GO" id="GO:0006508">
    <property type="term" value="P:proteolysis"/>
    <property type="evidence" value="ECO:0007669"/>
    <property type="project" value="UniProtKB-KW"/>
</dbReference>
<dbReference type="InterPro" id="IPR000555">
    <property type="entry name" value="JAMM/MPN+_dom"/>
</dbReference>
<keyword evidence="2" id="KW-0479">Metal-binding</keyword>
<dbReference type="RefSeq" id="WP_046849201.1">
    <property type="nucleotide sequence ID" value="NZ_CP011451.1"/>
</dbReference>
<evidence type="ECO:0000256" key="4">
    <source>
        <dbReference type="ARBA" id="ARBA00022833"/>
    </source>
</evidence>
<proteinExistence type="predicted"/>
<evidence type="ECO:0000259" key="6">
    <source>
        <dbReference type="PROSITE" id="PS50249"/>
    </source>
</evidence>
<dbReference type="InterPro" id="IPR037518">
    <property type="entry name" value="MPN"/>
</dbReference>
<dbReference type="PATRIC" id="fig|44574.3.peg.878"/>
<dbReference type="Pfam" id="PF14464">
    <property type="entry name" value="Prok-JAB"/>
    <property type="match status" value="1"/>
</dbReference>
<dbReference type="GO" id="GO:0000502">
    <property type="term" value="C:proteasome complex"/>
    <property type="evidence" value="ECO:0007669"/>
    <property type="project" value="UniProtKB-KW"/>
</dbReference>
<dbReference type="EMBL" id="CP011451">
    <property type="protein sequence ID" value="AKH37107.1"/>
    <property type="molecule type" value="Genomic_DNA"/>
</dbReference>
<keyword evidence="8" id="KW-0647">Proteasome</keyword>
<reference evidence="9" key="1">
    <citation type="submission" date="2015-05" db="EMBL/GenBank/DDBJ databases">
        <title>Draft genome of Nitrosomonas communis strain Nm2.</title>
        <authorList>
            <person name="Kozlowski J.A."/>
            <person name="Kits K.D."/>
            <person name="Stein L.Y."/>
        </authorList>
    </citation>
    <scope>NUCLEOTIDE SEQUENCE [LARGE SCALE GENOMIC DNA]</scope>
    <source>
        <strain evidence="9">Nm2</strain>
    </source>
</reference>
<dbReference type="InterPro" id="IPR028090">
    <property type="entry name" value="JAB_dom_prok"/>
</dbReference>
<gene>
    <name evidence="7" type="ORF">AAW31_03640</name>
    <name evidence="8" type="ORF">BCL69_1001106</name>
</gene>
<dbReference type="EMBL" id="VNHT01000001">
    <property type="protein sequence ID" value="TYP94574.1"/>
    <property type="molecule type" value="Genomic_DNA"/>
</dbReference>
<evidence type="ECO:0000256" key="3">
    <source>
        <dbReference type="ARBA" id="ARBA00022801"/>
    </source>
</evidence>
<evidence type="ECO:0000256" key="5">
    <source>
        <dbReference type="ARBA" id="ARBA00023049"/>
    </source>
</evidence>
<evidence type="ECO:0000313" key="8">
    <source>
        <dbReference type="EMBL" id="TYP94574.1"/>
    </source>
</evidence>
<protein>
    <submittedName>
        <fullName evidence="7">Peptidase</fullName>
    </submittedName>
    <submittedName>
        <fullName evidence="8">Proteasome lid subunit RPN8/RPN11</fullName>
    </submittedName>
</protein>
<dbReference type="GO" id="GO:0008270">
    <property type="term" value="F:zinc ion binding"/>
    <property type="evidence" value="ECO:0007669"/>
    <property type="project" value="TreeGrafter"/>
</dbReference>
<reference evidence="7 9" key="2">
    <citation type="journal article" date="2016" name="Genome Announc.">
        <title>Genome Sequence of Nitrosomonas communis Strain Nm2, a Mesophilic Ammonia-Oxidizing Bacterium Isolated from Mediterranean Soil.</title>
        <authorList>
            <person name="Kozlowski J.A."/>
            <person name="Kits K.D."/>
            <person name="Stein L.Y."/>
        </authorList>
    </citation>
    <scope>NUCLEOTIDE SEQUENCE [LARGE SCALE GENOMIC DNA]</scope>
    <source>
        <strain evidence="7 9">Nm2</strain>
    </source>
</reference>
<dbReference type="SUPFAM" id="SSF102712">
    <property type="entry name" value="JAB1/MPN domain"/>
    <property type="match status" value="1"/>
</dbReference>
<evidence type="ECO:0000313" key="9">
    <source>
        <dbReference type="Proteomes" id="UP000034156"/>
    </source>
</evidence>
<name>A0A0F7KE44_9PROT</name>
<feature type="domain" description="MPN" evidence="6">
    <location>
        <begin position="2"/>
        <end position="125"/>
    </location>
</feature>
<dbReference type="PANTHER" id="PTHR34858">
    <property type="entry name" value="CYSO-CYSTEINE PEPTIDASE"/>
    <property type="match status" value="1"/>
</dbReference>
<dbReference type="Proteomes" id="UP000324176">
    <property type="component" value="Unassembled WGS sequence"/>
</dbReference>
<keyword evidence="5" id="KW-0482">Metalloprotease</keyword>
<evidence type="ECO:0000256" key="2">
    <source>
        <dbReference type="ARBA" id="ARBA00022723"/>
    </source>
</evidence>
<dbReference type="Proteomes" id="UP000034156">
    <property type="component" value="Chromosome"/>
</dbReference>
<evidence type="ECO:0000313" key="10">
    <source>
        <dbReference type="Proteomes" id="UP000324176"/>
    </source>
</evidence>
<reference evidence="8 10" key="3">
    <citation type="submission" date="2019-07" db="EMBL/GenBank/DDBJ databases">
        <title>Active sludge and wastewater microbial communities from Klosterneuburg, Austria.</title>
        <authorList>
            <person name="Wagner M."/>
        </authorList>
    </citation>
    <scope>NUCLEOTIDE SEQUENCE [LARGE SCALE GENOMIC DNA]</scope>
    <source>
        <strain evidence="8 10">Nm2</strain>
    </source>
</reference>
<dbReference type="KEGG" id="nco:AAW31_03640"/>
<dbReference type="GO" id="GO:0008235">
    <property type="term" value="F:metalloexopeptidase activity"/>
    <property type="evidence" value="ECO:0007669"/>
    <property type="project" value="TreeGrafter"/>
</dbReference>
<dbReference type="PANTHER" id="PTHR34858:SF1">
    <property type="entry name" value="CYSO-CYSTEINE PEPTIDASE"/>
    <property type="match status" value="1"/>
</dbReference>
<dbReference type="PROSITE" id="PS50249">
    <property type="entry name" value="MPN"/>
    <property type="match status" value="1"/>
</dbReference>
<sequence>MLTIQIEVVNAMLAQAHQDHPVETCGIIAGLEGSNMPTRLIPMRNAAESETFFQFDPQQQFNIWKEMAARGEEPIVIYHSHTKSAAFPSRTDIEYASEPQAHYVIISTDPKYKQEIRSFRILNGMVVEERIRVLDKFKSGADISKVA</sequence>
<evidence type="ECO:0000313" key="7">
    <source>
        <dbReference type="EMBL" id="AKH37107.1"/>
    </source>
</evidence>
<dbReference type="InterPro" id="IPR051929">
    <property type="entry name" value="VirAsm_ModProt"/>
</dbReference>
<evidence type="ECO:0000256" key="1">
    <source>
        <dbReference type="ARBA" id="ARBA00022670"/>
    </source>
</evidence>
<dbReference type="AlphaFoldDB" id="A0A0F7KE44"/>